<keyword evidence="2" id="KW-1185">Reference proteome</keyword>
<dbReference type="Proteomes" id="UP000324222">
    <property type="component" value="Unassembled WGS sequence"/>
</dbReference>
<reference evidence="1 2" key="1">
    <citation type="submission" date="2019-05" db="EMBL/GenBank/DDBJ databases">
        <title>Another draft genome of Portunus trituberculatus and its Hox gene families provides insights of decapod evolution.</title>
        <authorList>
            <person name="Jeong J.-H."/>
            <person name="Song I."/>
            <person name="Kim S."/>
            <person name="Choi T."/>
            <person name="Kim D."/>
            <person name="Ryu S."/>
            <person name="Kim W."/>
        </authorList>
    </citation>
    <scope>NUCLEOTIDE SEQUENCE [LARGE SCALE GENOMIC DNA]</scope>
    <source>
        <tissue evidence="1">Muscle</tissue>
    </source>
</reference>
<dbReference type="EMBL" id="VSRR010000018">
    <property type="protein sequence ID" value="MPC08116.1"/>
    <property type="molecule type" value="Genomic_DNA"/>
</dbReference>
<sequence length="63" mass="7163">MSVNRALCHQAVHIDNALLANAMSTVHRLQVLHGVPVMLHKNYLKSSVEQTLLLHQDLPKKYH</sequence>
<proteinExistence type="predicted"/>
<organism evidence="1 2">
    <name type="scientific">Portunus trituberculatus</name>
    <name type="common">Swimming crab</name>
    <name type="synonym">Neptunus trituberculatus</name>
    <dbReference type="NCBI Taxonomy" id="210409"/>
    <lineage>
        <taxon>Eukaryota</taxon>
        <taxon>Metazoa</taxon>
        <taxon>Ecdysozoa</taxon>
        <taxon>Arthropoda</taxon>
        <taxon>Crustacea</taxon>
        <taxon>Multicrustacea</taxon>
        <taxon>Malacostraca</taxon>
        <taxon>Eumalacostraca</taxon>
        <taxon>Eucarida</taxon>
        <taxon>Decapoda</taxon>
        <taxon>Pleocyemata</taxon>
        <taxon>Brachyura</taxon>
        <taxon>Eubrachyura</taxon>
        <taxon>Portunoidea</taxon>
        <taxon>Portunidae</taxon>
        <taxon>Portuninae</taxon>
        <taxon>Portunus</taxon>
    </lineage>
</organism>
<dbReference type="AlphaFoldDB" id="A0A5B7CIA5"/>
<gene>
    <name evidence="1" type="ORF">E2C01_000691</name>
</gene>
<evidence type="ECO:0000313" key="1">
    <source>
        <dbReference type="EMBL" id="MPC08116.1"/>
    </source>
</evidence>
<accession>A0A5B7CIA5</accession>
<protein>
    <submittedName>
        <fullName evidence="1">Uncharacterized protein</fullName>
    </submittedName>
</protein>
<name>A0A5B7CIA5_PORTR</name>
<evidence type="ECO:0000313" key="2">
    <source>
        <dbReference type="Proteomes" id="UP000324222"/>
    </source>
</evidence>
<comment type="caution">
    <text evidence="1">The sequence shown here is derived from an EMBL/GenBank/DDBJ whole genome shotgun (WGS) entry which is preliminary data.</text>
</comment>